<dbReference type="AlphaFoldDB" id="A0A844G154"/>
<dbReference type="SUPFAM" id="SSF117991">
    <property type="entry name" value="YbeD/HP0495-like"/>
    <property type="match status" value="1"/>
</dbReference>
<feature type="region of interest" description="Disordered" evidence="1">
    <location>
        <begin position="1"/>
        <end position="33"/>
    </location>
</feature>
<dbReference type="InterPro" id="IPR027471">
    <property type="entry name" value="YbeD-like_sf"/>
</dbReference>
<keyword evidence="3" id="KW-1185">Reference proteome</keyword>
<evidence type="ECO:0000313" key="2">
    <source>
        <dbReference type="EMBL" id="MST96635.1"/>
    </source>
</evidence>
<evidence type="ECO:0000313" key="3">
    <source>
        <dbReference type="Proteomes" id="UP000435649"/>
    </source>
</evidence>
<reference evidence="2 3" key="1">
    <citation type="submission" date="2019-08" db="EMBL/GenBank/DDBJ databases">
        <title>In-depth cultivation of the pig gut microbiome towards novel bacterial diversity and tailored functional studies.</title>
        <authorList>
            <person name="Wylensek D."/>
            <person name="Hitch T.C.A."/>
            <person name="Clavel T."/>
        </authorList>
    </citation>
    <scope>NUCLEOTIDE SEQUENCE [LARGE SCALE GENOMIC DNA]</scope>
    <source>
        <strain evidence="2 3">BBE-744-WT-12</strain>
    </source>
</reference>
<name>A0A844G154_9BACT</name>
<gene>
    <name evidence="2" type="ORF">FYJ85_06190</name>
</gene>
<feature type="compositionally biased region" description="Low complexity" evidence="1">
    <location>
        <begin position="1"/>
        <end position="15"/>
    </location>
</feature>
<evidence type="ECO:0000256" key="1">
    <source>
        <dbReference type="SAM" id="MobiDB-lite"/>
    </source>
</evidence>
<protein>
    <submittedName>
        <fullName evidence="2">DUF493 domain-containing protein</fullName>
    </submittedName>
</protein>
<organism evidence="2 3">
    <name type="scientific">Victivallis lenta</name>
    <dbReference type="NCBI Taxonomy" id="2606640"/>
    <lineage>
        <taxon>Bacteria</taxon>
        <taxon>Pseudomonadati</taxon>
        <taxon>Lentisphaerota</taxon>
        <taxon>Lentisphaeria</taxon>
        <taxon>Victivallales</taxon>
        <taxon>Victivallaceae</taxon>
        <taxon>Victivallis</taxon>
    </lineage>
</organism>
<dbReference type="Pfam" id="PF04359">
    <property type="entry name" value="DUF493"/>
    <property type="match status" value="1"/>
</dbReference>
<dbReference type="EMBL" id="VUNS01000004">
    <property type="protein sequence ID" value="MST96635.1"/>
    <property type="molecule type" value="Genomic_DNA"/>
</dbReference>
<accession>A0A844G154</accession>
<dbReference type="InterPro" id="IPR007454">
    <property type="entry name" value="UPF0250_YbeD-like"/>
</dbReference>
<dbReference type="Gene3D" id="3.30.70.260">
    <property type="match status" value="1"/>
</dbReference>
<dbReference type="Proteomes" id="UP000435649">
    <property type="component" value="Unassembled WGS sequence"/>
</dbReference>
<proteinExistence type="predicted"/>
<comment type="caution">
    <text evidence="2">The sequence shown here is derived from an EMBL/GenBank/DDBJ whole genome shotgun (WGS) entry which is preliminary data.</text>
</comment>
<sequence>MRSISWRSPCRRSSSGCGKFLPTGRNGTNERRKERELPVLECGVRASRRLRRLPGAPSLQRRKDLLRKMSSANKKINGQELKFPVDWEYRIIVEADKLEAARAAIGQCLREHGVSAAVHEGLRSEGGRYRTLKAPVVLTGREMMNALSAALAAVDGVKFLL</sequence>